<organism evidence="12 13">
    <name type="scientific">Nyssa sinensis</name>
    <dbReference type="NCBI Taxonomy" id="561372"/>
    <lineage>
        <taxon>Eukaryota</taxon>
        <taxon>Viridiplantae</taxon>
        <taxon>Streptophyta</taxon>
        <taxon>Embryophyta</taxon>
        <taxon>Tracheophyta</taxon>
        <taxon>Spermatophyta</taxon>
        <taxon>Magnoliopsida</taxon>
        <taxon>eudicotyledons</taxon>
        <taxon>Gunneridae</taxon>
        <taxon>Pentapetalae</taxon>
        <taxon>asterids</taxon>
        <taxon>Cornales</taxon>
        <taxon>Nyssaceae</taxon>
        <taxon>Nyssa</taxon>
    </lineage>
</organism>
<dbReference type="NCBIfam" id="TIGR01557">
    <property type="entry name" value="myb_SHAQKYF"/>
    <property type="match status" value="1"/>
</dbReference>
<sequence length="586" mass="65531">MWEPGASWTLEGSSVPSGPSSPVALFDTFTDGIRVLLVDQDKESLASIAKMLETCSYKVTPVELGSAALSMLPERKGQFDLLLADYHLPDVDGFKLLWEAVNIELPAVYAMMARIALENGASFFIEKPVNMGFLKNLWQLVLRERIVKSKISKEKRHSLEQTTAENGKQNELKGINIPEEGNERETNENGKQNELKGINIPEEGNERETNENGKQNELKGINIPEEGNERETNENGKPNELKGINIPEEGNNDGSKKKKRSRKAKKKDEECEPGNKSKPRATKKICTEWTEELHGKFMAAVNRLGEGRCYPKEILELMNVPRLTRMQVASHLQKCRNDNWRSPDARKVVSPGGPTSSVNNDLPSKLIPRRFGCMPRIVTSSGSPQSNLQDSRRNYTGRQIYSSSDNNLIQIGSREDTRPTIHPQTREALQYSGSNEPAHILEMQNMGKLPAFGMLSQLPSTLDYTKNEDEVTCTLENLNGISSGNGYEKSASRLDMTSRNSEPILSNPRNVTFQPDYHNSSSNQNQFPDDLLGFLPEIADPQCLSDLLDGPVMGEHNSSTKQCTYDFGQGFSEQVFPSTKQIFMNF</sequence>
<evidence type="ECO:0000313" key="12">
    <source>
        <dbReference type="EMBL" id="KAA8542750.1"/>
    </source>
</evidence>
<evidence type="ECO:0000256" key="7">
    <source>
        <dbReference type="ARBA" id="ARBA00023242"/>
    </source>
</evidence>
<evidence type="ECO:0000256" key="1">
    <source>
        <dbReference type="ARBA" id="ARBA00004123"/>
    </source>
</evidence>
<dbReference type="OrthoDB" id="1675439at2759"/>
<dbReference type="GO" id="GO:0003677">
    <property type="term" value="F:DNA binding"/>
    <property type="evidence" value="ECO:0007669"/>
    <property type="project" value="InterPro"/>
</dbReference>
<feature type="compositionally biased region" description="Polar residues" evidence="9">
    <location>
        <begin position="353"/>
        <end position="362"/>
    </location>
</feature>
<dbReference type="EMBL" id="CM018035">
    <property type="protein sequence ID" value="KAA8542750.1"/>
    <property type="molecule type" value="Genomic_DNA"/>
</dbReference>
<dbReference type="Gene3D" id="1.10.10.60">
    <property type="entry name" value="Homeodomain-like"/>
    <property type="match status" value="1"/>
</dbReference>
<dbReference type="FunFam" id="1.10.10.60:FF:000007">
    <property type="entry name" value="Two-component response regulator"/>
    <property type="match status" value="1"/>
</dbReference>
<evidence type="ECO:0000256" key="9">
    <source>
        <dbReference type="SAM" id="MobiDB-lite"/>
    </source>
</evidence>
<keyword evidence="3" id="KW-0902">Two-component regulatory system</keyword>
<dbReference type="SUPFAM" id="SSF52172">
    <property type="entry name" value="CheY-like"/>
    <property type="match status" value="1"/>
</dbReference>
<feature type="domain" description="HTH myb-type" evidence="11">
    <location>
        <begin position="289"/>
        <end position="340"/>
    </location>
</feature>
<evidence type="ECO:0000256" key="8">
    <source>
        <dbReference type="PROSITE-ProRule" id="PRU00169"/>
    </source>
</evidence>
<feature type="compositionally biased region" description="Basic and acidic residues" evidence="9">
    <location>
        <begin position="181"/>
        <end position="194"/>
    </location>
</feature>
<feature type="compositionally biased region" description="Basic and acidic residues" evidence="9">
    <location>
        <begin position="266"/>
        <end position="275"/>
    </location>
</feature>
<dbReference type="GO" id="GO:0009736">
    <property type="term" value="P:cytokinin-activated signaling pathway"/>
    <property type="evidence" value="ECO:0007669"/>
    <property type="project" value="InterPro"/>
</dbReference>
<evidence type="ECO:0000259" key="11">
    <source>
        <dbReference type="PROSITE" id="PS51294"/>
    </source>
</evidence>
<dbReference type="InterPro" id="IPR011006">
    <property type="entry name" value="CheY-like_superfamily"/>
</dbReference>
<protein>
    <recommendedName>
        <fullName evidence="14">Response regulatory domain-containing protein</fullName>
    </recommendedName>
</protein>
<dbReference type="Pfam" id="PF00072">
    <property type="entry name" value="Response_reg"/>
    <property type="match status" value="1"/>
</dbReference>
<dbReference type="PANTHER" id="PTHR43874">
    <property type="entry name" value="TWO-COMPONENT RESPONSE REGULATOR"/>
    <property type="match status" value="1"/>
</dbReference>
<evidence type="ECO:0000256" key="6">
    <source>
        <dbReference type="ARBA" id="ARBA00023163"/>
    </source>
</evidence>
<dbReference type="Pfam" id="PF00249">
    <property type="entry name" value="Myb_DNA-binding"/>
    <property type="match status" value="1"/>
</dbReference>
<dbReference type="InterPro" id="IPR001005">
    <property type="entry name" value="SANT/Myb"/>
</dbReference>
<dbReference type="PROSITE" id="PS50110">
    <property type="entry name" value="RESPONSE_REGULATORY"/>
    <property type="match status" value="1"/>
</dbReference>
<gene>
    <name evidence="12" type="ORF">F0562_023902</name>
</gene>
<dbReference type="GO" id="GO:0005634">
    <property type="term" value="C:nucleus"/>
    <property type="evidence" value="ECO:0007669"/>
    <property type="project" value="UniProtKB-SubCell"/>
</dbReference>
<dbReference type="SMART" id="SM00448">
    <property type="entry name" value="REC"/>
    <property type="match status" value="1"/>
</dbReference>
<keyword evidence="7" id="KW-0539">Nucleus</keyword>
<feature type="compositionally biased region" description="Basic and acidic residues" evidence="9">
    <location>
        <begin position="204"/>
        <end position="217"/>
    </location>
</feature>
<feature type="modified residue" description="4-aspartylphosphate" evidence="8">
    <location>
        <position position="85"/>
    </location>
</feature>
<evidence type="ECO:0000256" key="5">
    <source>
        <dbReference type="ARBA" id="ARBA00023159"/>
    </source>
</evidence>
<dbReference type="Gene3D" id="3.40.50.2300">
    <property type="match status" value="1"/>
</dbReference>
<feature type="region of interest" description="Disordered" evidence="9">
    <location>
        <begin position="484"/>
        <end position="525"/>
    </location>
</feature>
<dbReference type="PANTHER" id="PTHR43874:SF87">
    <property type="entry name" value="HTH MYB-TYPE DOMAIN-CONTAINING PROTEIN"/>
    <property type="match status" value="1"/>
</dbReference>
<feature type="region of interest" description="Disordered" evidence="9">
    <location>
        <begin position="336"/>
        <end position="364"/>
    </location>
</feature>
<dbReference type="InterPro" id="IPR045279">
    <property type="entry name" value="ARR-like"/>
</dbReference>
<feature type="compositionally biased region" description="Basic residues" evidence="9">
    <location>
        <begin position="256"/>
        <end position="265"/>
    </location>
</feature>
<dbReference type="PROSITE" id="PS51294">
    <property type="entry name" value="HTH_MYB"/>
    <property type="match status" value="1"/>
</dbReference>
<dbReference type="InterPro" id="IPR017930">
    <property type="entry name" value="Myb_dom"/>
</dbReference>
<evidence type="ECO:0000256" key="2">
    <source>
        <dbReference type="ARBA" id="ARBA00022553"/>
    </source>
</evidence>
<keyword evidence="13" id="KW-1185">Reference proteome</keyword>
<feature type="region of interest" description="Disordered" evidence="9">
    <location>
        <begin position="155"/>
        <end position="282"/>
    </location>
</feature>
<accession>A0A5J5BKH4</accession>
<feature type="compositionally biased region" description="Polar residues" evidence="9">
    <location>
        <begin position="495"/>
        <end position="525"/>
    </location>
</feature>
<keyword evidence="5" id="KW-0010">Activator</keyword>
<dbReference type="InterPro" id="IPR009057">
    <property type="entry name" value="Homeodomain-like_sf"/>
</dbReference>
<comment type="subcellular location">
    <subcellularLocation>
        <location evidence="1">Nucleus</location>
    </subcellularLocation>
</comment>
<keyword evidence="4" id="KW-0805">Transcription regulation</keyword>
<evidence type="ECO:0000259" key="10">
    <source>
        <dbReference type="PROSITE" id="PS50110"/>
    </source>
</evidence>
<feature type="compositionally biased region" description="Basic and acidic residues" evidence="9">
    <location>
        <begin position="227"/>
        <end position="240"/>
    </location>
</feature>
<name>A0A5J5BKH4_9ASTE</name>
<keyword evidence="6" id="KW-0804">Transcription</keyword>
<dbReference type="InterPro" id="IPR001789">
    <property type="entry name" value="Sig_transdc_resp-reg_receiver"/>
</dbReference>
<keyword evidence="2 8" id="KW-0597">Phosphoprotein</keyword>
<feature type="domain" description="Response regulatory" evidence="10">
    <location>
        <begin position="34"/>
        <end position="142"/>
    </location>
</feature>
<evidence type="ECO:0000313" key="13">
    <source>
        <dbReference type="Proteomes" id="UP000325577"/>
    </source>
</evidence>
<evidence type="ECO:0000256" key="4">
    <source>
        <dbReference type="ARBA" id="ARBA00023015"/>
    </source>
</evidence>
<dbReference type="GO" id="GO:0000160">
    <property type="term" value="P:phosphorelay signal transduction system"/>
    <property type="evidence" value="ECO:0007669"/>
    <property type="project" value="UniProtKB-KW"/>
</dbReference>
<dbReference type="SUPFAM" id="SSF46689">
    <property type="entry name" value="Homeodomain-like"/>
    <property type="match status" value="1"/>
</dbReference>
<proteinExistence type="predicted"/>
<feature type="compositionally biased region" description="Basic and acidic residues" evidence="9">
    <location>
        <begin position="336"/>
        <end position="347"/>
    </location>
</feature>
<feature type="compositionally biased region" description="Polar residues" evidence="9">
    <location>
        <begin position="160"/>
        <end position="169"/>
    </location>
</feature>
<dbReference type="AlphaFoldDB" id="A0A5J5BKH4"/>
<evidence type="ECO:0008006" key="14">
    <source>
        <dbReference type="Google" id="ProtNLM"/>
    </source>
</evidence>
<reference evidence="12 13" key="1">
    <citation type="submission" date="2019-09" db="EMBL/GenBank/DDBJ databases">
        <title>A chromosome-level genome assembly of the Chinese tupelo Nyssa sinensis.</title>
        <authorList>
            <person name="Yang X."/>
            <person name="Kang M."/>
            <person name="Yang Y."/>
            <person name="Xiong H."/>
            <person name="Wang M."/>
            <person name="Zhang Z."/>
            <person name="Wang Z."/>
            <person name="Wu H."/>
            <person name="Ma T."/>
            <person name="Liu J."/>
            <person name="Xi Z."/>
        </authorList>
    </citation>
    <scope>NUCLEOTIDE SEQUENCE [LARGE SCALE GENOMIC DNA]</scope>
    <source>
        <strain evidence="12">J267</strain>
        <tissue evidence="12">Leaf</tissue>
    </source>
</reference>
<evidence type="ECO:0000256" key="3">
    <source>
        <dbReference type="ARBA" id="ARBA00023012"/>
    </source>
</evidence>
<dbReference type="Proteomes" id="UP000325577">
    <property type="component" value="Linkage Group LG12"/>
</dbReference>
<dbReference type="InterPro" id="IPR006447">
    <property type="entry name" value="Myb_dom_plants"/>
</dbReference>